<dbReference type="InterPro" id="IPR013783">
    <property type="entry name" value="Ig-like_fold"/>
</dbReference>
<feature type="domain" description="SD-repeat containing protein B" evidence="4">
    <location>
        <begin position="276"/>
        <end position="346"/>
    </location>
</feature>
<evidence type="ECO:0000256" key="2">
    <source>
        <dbReference type="ARBA" id="ARBA00022525"/>
    </source>
</evidence>
<organism evidence="5">
    <name type="scientific">Ignisphaera aggregans</name>
    <dbReference type="NCBI Taxonomy" id="334771"/>
    <lineage>
        <taxon>Archaea</taxon>
        <taxon>Thermoproteota</taxon>
        <taxon>Thermoprotei</taxon>
        <taxon>Desulfurococcales</taxon>
        <taxon>Desulfurococcaceae</taxon>
        <taxon>Ignisphaera</taxon>
    </lineage>
</organism>
<keyword evidence="2" id="KW-0964">Secreted</keyword>
<dbReference type="Gene3D" id="2.60.40.10">
    <property type="entry name" value="Immunoglobulins"/>
    <property type="match status" value="1"/>
</dbReference>
<evidence type="ECO:0000259" key="4">
    <source>
        <dbReference type="Pfam" id="PF17210"/>
    </source>
</evidence>
<dbReference type="InterPro" id="IPR033764">
    <property type="entry name" value="Sdr_B"/>
</dbReference>
<dbReference type="EMBL" id="DTAI01000068">
    <property type="protein sequence ID" value="HGN36352.1"/>
    <property type="molecule type" value="Genomic_DNA"/>
</dbReference>
<keyword evidence="3" id="KW-0732">Signal</keyword>
<reference evidence="5" key="1">
    <citation type="journal article" date="2020" name="mSystems">
        <title>Genome- and Community-Level Interaction Insights into Carbon Utilization and Element Cycling Functions of Hydrothermarchaeota in Hydrothermal Sediment.</title>
        <authorList>
            <person name="Zhou Z."/>
            <person name="Liu Y."/>
            <person name="Xu W."/>
            <person name="Pan J."/>
            <person name="Luo Z.H."/>
            <person name="Li M."/>
        </authorList>
    </citation>
    <scope>NUCLEOTIDE SEQUENCE [LARGE SCALE GENOMIC DNA]</scope>
    <source>
        <strain evidence="5">SpSt-618</strain>
    </source>
</reference>
<dbReference type="SUPFAM" id="SSF117074">
    <property type="entry name" value="Hypothetical protein PA1324"/>
    <property type="match status" value="1"/>
</dbReference>
<sequence>MKKTVLLSIATTILIALSILPIATVLTSSSTTSDGQGRAGTTLSAYVTASAIYLTKYEWEIEKTANASEIYLSQGSPTATVEYTVSVSKTTTVSYYIEGYVCVTNGGDRATENLAINLDVYVKDTTGGWTIRIINDYPVDVSGKPILDPGESYCYYYKVEIPNYYWSKEEFKATANVTITNHSGRLGTPFGPSPSTTTSKTSMIQGYDCVDVADTNGYSWSTCDSKSWTYVITFEYDPSKGESYKHNNTATIVQTDQSASWTVEVYQEFEVVQYATISGVVFWDNNYNGLYDEGDKPISGVAVDLYRYNETTGGWVYVNTTYSDEYGYYFDVEPGYIYKVVVSTPTCGSCDKIVNTTPTYYLVNVEEAKTYGDNDFGFVCLKMLAGARSKGYWSWSQYNRRTGQWQTRVTQEDVNYVNSELDTSFSSPKELADYLVNPVYGDMKTILMQQLIATLLNLRYGYISGDTVIYYNNMYITINDVVSGAKTALQSGTRYEQENWKNILDAVNNNNVYYVHTVDGC</sequence>
<gene>
    <name evidence="5" type="ORF">ENT87_02205</name>
</gene>
<comment type="subcellular location">
    <subcellularLocation>
        <location evidence="1">Secreted</location>
    </subcellularLocation>
</comment>
<evidence type="ECO:0000313" key="5">
    <source>
        <dbReference type="EMBL" id="HGN36352.1"/>
    </source>
</evidence>
<dbReference type="GO" id="GO:0005576">
    <property type="term" value="C:extracellular region"/>
    <property type="evidence" value="ECO:0007669"/>
    <property type="project" value="UniProtKB-SubCell"/>
</dbReference>
<accession>A0A7J3I6P8</accession>
<evidence type="ECO:0000256" key="1">
    <source>
        <dbReference type="ARBA" id="ARBA00004613"/>
    </source>
</evidence>
<dbReference type="AlphaFoldDB" id="A0A7J3I6P8"/>
<name>A0A7J3I6P8_9CREN</name>
<proteinExistence type="predicted"/>
<dbReference type="Pfam" id="PF17210">
    <property type="entry name" value="SdrD_B"/>
    <property type="match status" value="1"/>
</dbReference>
<comment type="caution">
    <text evidence="5">The sequence shown here is derived from an EMBL/GenBank/DDBJ whole genome shotgun (WGS) entry which is preliminary data.</text>
</comment>
<evidence type="ECO:0000256" key="3">
    <source>
        <dbReference type="ARBA" id="ARBA00022729"/>
    </source>
</evidence>
<protein>
    <recommendedName>
        <fullName evidence="4">SD-repeat containing protein B domain-containing protein</fullName>
    </recommendedName>
</protein>